<dbReference type="Proteomes" id="UP000014634">
    <property type="component" value="Unassembled WGS sequence"/>
</dbReference>
<evidence type="ECO:0000256" key="9">
    <source>
        <dbReference type="PIRSR" id="PIRSR000077-4"/>
    </source>
</evidence>
<evidence type="ECO:0000256" key="3">
    <source>
        <dbReference type="ARBA" id="ARBA00022982"/>
    </source>
</evidence>
<name>A0AA87NT29_TREMD</name>
<dbReference type="InterPro" id="IPR017937">
    <property type="entry name" value="Thioredoxin_CS"/>
</dbReference>
<reference evidence="11 12" key="1">
    <citation type="submission" date="2013-04" db="EMBL/GenBank/DDBJ databases">
        <title>The Genome Sequence of Treponema medium ATCC 700293.</title>
        <authorList>
            <consortium name="The Broad Institute Genomics Platform"/>
            <person name="Earl A."/>
            <person name="Ward D."/>
            <person name="Feldgarden M."/>
            <person name="Gevers D."/>
            <person name="Leonetti C."/>
            <person name="Blanton J.M."/>
            <person name="Dewhirst F.E."/>
            <person name="Izard J."/>
            <person name="Walker B."/>
            <person name="Young S."/>
            <person name="Zeng Q."/>
            <person name="Gargeya S."/>
            <person name="Fitzgerald M."/>
            <person name="Haas B."/>
            <person name="Abouelleil A."/>
            <person name="Allen A.W."/>
            <person name="Alvarado L."/>
            <person name="Arachchi H.M."/>
            <person name="Berlin A.M."/>
            <person name="Chapman S.B."/>
            <person name="Gainer-Dewar J."/>
            <person name="Goldberg J."/>
            <person name="Griggs A."/>
            <person name="Gujja S."/>
            <person name="Hansen M."/>
            <person name="Howarth C."/>
            <person name="Imamovic A."/>
            <person name="Ireland A."/>
            <person name="Larimer J."/>
            <person name="McCowan C."/>
            <person name="Murphy C."/>
            <person name="Pearson M."/>
            <person name="Poon T.W."/>
            <person name="Priest M."/>
            <person name="Roberts A."/>
            <person name="Saif S."/>
            <person name="Shea T."/>
            <person name="Sisk P."/>
            <person name="Sykes S."/>
            <person name="Wortman J."/>
            <person name="Nusbaum C."/>
            <person name="Birren B."/>
        </authorList>
    </citation>
    <scope>NUCLEOTIDE SEQUENCE [LARGE SCALE GENOMIC DNA]</scope>
    <source>
        <strain evidence="11 12">ATCC 700293</strain>
    </source>
</reference>
<dbReference type="Gene3D" id="3.40.30.10">
    <property type="entry name" value="Glutaredoxin"/>
    <property type="match status" value="1"/>
</dbReference>
<dbReference type="EMBL" id="ATFE01000008">
    <property type="protein sequence ID" value="EPF28935.1"/>
    <property type="molecule type" value="Genomic_DNA"/>
</dbReference>
<feature type="site" description="Contributes to redox potential value" evidence="8">
    <location>
        <position position="31"/>
    </location>
</feature>
<dbReference type="InterPro" id="IPR036249">
    <property type="entry name" value="Thioredoxin-like_sf"/>
</dbReference>
<dbReference type="GO" id="GO:0045454">
    <property type="term" value="P:cell redox homeostasis"/>
    <property type="evidence" value="ECO:0007669"/>
    <property type="project" value="TreeGrafter"/>
</dbReference>
<feature type="site" description="Contributes to redox potential value" evidence="8">
    <location>
        <position position="32"/>
    </location>
</feature>
<evidence type="ECO:0000256" key="1">
    <source>
        <dbReference type="ARBA" id="ARBA00008987"/>
    </source>
</evidence>
<evidence type="ECO:0000256" key="7">
    <source>
        <dbReference type="PIRNR" id="PIRNR000077"/>
    </source>
</evidence>
<dbReference type="CDD" id="cd02947">
    <property type="entry name" value="TRX_family"/>
    <property type="match status" value="1"/>
</dbReference>
<dbReference type="AlphaFoldDB" id="A0AA87NT29"/>
<evidence type="ECO:0000313" key="11">
    <source>
        <dbReference type="EMBL" id="EPF28935.1"/>
    </source>
</evidence>
<dbReference type="PROSITE" id="PS00194">
    <property type="entry name" value="THIOREDOXIN_1"/>
    <property type="match status" value="1"/>
</dbReference>
<feature type="active site" description="Nucleophile" evidence="8">
    <location>
        <position position="33"/>
    </location>
</feature>
<dbReference type="SUPFAM" id="SSF52833">
    <property type="entry name" value="Thioredoxin-like"/>
    <property type="match status" value="1"/>
</dbReference>
<keyword evidence="2" id="KW-0813">Transport</keyword>
<dbReference type="InterPro" id="IPR005746">
    <property type="entry name" value="Thioredoxin"/>
</dbReference>
<accession>A0AA87NT29</accession>
<comment type="caution">
    <text evidence="11">The sequence shown here is derived from an EMBL/GenBank/DDBJ whole genome shotgun (WGS) entry which is preliminary data.</text>
</comment>
<evidence type="ECO:0000256" key="2">
    <source>
        <dbReference type="ARBA" id="ARBA00022448"/>
    </source>
</evidence>
<dbReference type="RefSeq" id="WP_016523130.1">
    <property type="nucleotide sequence ID" value="NZ_KE332517.1"/>
</dbReference>
<proteinExistence type="inferred from homology"/>
<evidence type="ECO:0000256" key="5">
    <source>
        <dbReference type="ARBA" id="ARBA00023284"/>
    </source>
</evidence>
<dbReference type="PANTHER" id="PTHR45663">
    <property type="entry name" value="GEO12009P1"/>
    <property type="match status" value="1"/>
</dbReference>
<feature type="site" description="Deprotonates C-terminal active site Cys" evidence="8">
    <location>
        <position position="24"/>
    </location>
</feature>
<sequence>MAILHLNQENFDKTINDAETALVDFWAPWCGPCKMLGPVFEEAEKEVNGKAVLAKVNVDEQQDLAVRFGVTSIPTLILFKKGKEVKRSLGFIDKAKILALL</sequence>
<comment type="similarity">
    <text evidence="1 7">Belongs to the thioredoxin family.</text>
</comment>
<feature type="domain" description="Thioredoxin" evidence="10">
    <location>
        <begin position="1"/>
        <end position="101"/>
    </location>
</feature>
<gene>
    <name evidence="11" type="ORF">HMPREF9195_01176</name>
</gene>
<keyword evidence="4 9" id="KW-1015">Disulfide bond</keyword>
<dbReference type="GO" id="GO:0005829">
    <property type="term" value="C:cytosol"/>
    <property type="evidence" value="ECO:0007669"/>
    <property type="project" value="TreeGrafter"/>
</dbReference>
<evidence type="ECO:0000256" key="8">
    <source>
        <dbReference type="PIRSR" id="PIRSR000077-1"/>
    </source>
</evidence>
<keyword evidence="3" id="KW-0249">Electron transport</keyword>
<evidence type="ECO:0000256" key="6">
    <source>
        <dbReference type="NCBIfam" id="TIGR01068"/>
    </source>
</evidence>
<dbReference type="NCBIfam" id="TIGR01068">
    <property type="entry name" value="thioredoxin"/>
    <property type="match status" value="1"/>
</dbReference>
<dbReference type="GO" id="GO:0015035">
    <property type="term" value="F:protein-disulfide reductase activity"/>
    <property type="evidence" value="ECO:0007669"/>
    <property type="project" value="UniProtKB-UniRule"/>
</dbReference>
<feature type="disulfide bond" description="Redox-active" evidence="9">
    <location>
        <begin position="30"/>
        <end position="33"/>
    </location>
</feature>
<dbReference type="Pfam" id="PF00085">
    <property type="entry name" value="Thioredoxin"/>
    <property type="match status" value="1"/>
</dbReference>
<dbReference type="PROSITE" id="PS51352">
    <property type="entry name" value="THIOREDOXIN_2"/>
    <property type="match status" value="1"/>
</dbReference>
<feature type="active site" description="Nucleophile" evidence="8">
    <location>
        <position position="30"/>
    </location>
</feature>
<organism evidence="11 12">
    <name type="scientific">Treponema medium ATCC 700293</name>
    <dbReference type="NCBI Taxonomy" id="1125700"/>
    <lineage>
        <taxon>Bacteria</taxon>
        <taxon>Pseudomonadati</taxon>
        <taxon>Spirochaetota</taxon>
        <taxon>Spirochaetia</taxon>
        <taxon>Spirochaetales</taxon>
        <taxon>Treponemataceae</taxon>
        <taxon>Treponema</taxon>
    </lineage>
</organism>
<evidence type="ECO:0000256" key="4">
    <source>
        <dbReference type="ARBA" id="ARBA00023157"/>
    </source>
</evidence>
<dbReference type="PIRSF" id="PIRSF000077">
    <property type="entry name" value="Thioredoxin"/>
    <property type="match status" value="1"/>
</dbReference>
<dbReference type="InterPro" id="IPR013766">
    <property type="entry name" value="Thioredoxin_domain"/>
</dbReference>
<dbReference type="PANTHER" id="PTHR45663:SF11">
    <property type="entry name" value="GEO12009P1"/>
    <property type="match status" value="1"/>
</dbReference>
<dbReference type="PRINTS" id="PR00421">
    <property type="entry name" value="THIOREDOXIN"/>
</dbReference>
<evidence type="ECO:0000313" key="12">
    <source>
        <dbReference type="Proteomes" id="UP000014634"/>
    </source>
</evidence>
<dbReference type="FunFam" id="3.40.30.10:FF:000001">
    <property type="entry name" value="Thioredoxin"/>
    <property type="match status" value="1"/>
</dbReference>
<protein>
    <recommendedName>
        <fullName evidence="6 7">Thioredoxin</fullName>
    </recommendedName>
</protein>
<keyword evidence="5 9" id="KW-0676">Redox-active center</keyword>
<evidence type="ECO:0000259" key="10">
    <source>
        <dbReference type="PROSITE" id="PS51352"/>
    </source>
</evidence>